<sequence>MIRDKLILLIPDLFWPTKMQRLESLKVPPFLARLKSQAKERNILHAEGLSETLFSLFGFEPGDDTDLPAGAVSYYGEGGEPGTQCWAYASPVHFVADKDKLYLVDSAQLNITEEEAGNLVALFNAHFKQDDLSLVFKQPNVWYLKQPKCPKIKTNLLESVVGCDVGEHLPIGEERMDWLQVINETQMLFYGSEVNQSRIADGKLNINGIWPAGFGFMPQIKTDIDVVYSSHILAKGLCRIANITQYVMPGDIDEIGLNKKTTIAVINDFQVSKSEIELEKWHGSASMLHEGLLRLVGKMNGKTKKDIVILDCSGGVYNVNSRVLRAGIWSKLWF</sequence>
<evidence type="ECO:0000313" key="1">
    <source>
        <dbReference type="EMBL" id="MBT2988522.1"/>
    </source>
</evidence>
<dbReference type="Proteomes" id="UP000770889">
    <property type="component" value="Unassembled WGS sequence"/>
</dbReference>
<proteinExistence type="predicted"/>
<gene>
    <name evidence="1" type="ORF">KME65_06115</name>
</gene>
<dbReference type="EMBL" id="JAHHGM010000004">
    <property type="protein sequence ID" value="MBT2988522.1"/>
    <property type="molecule type" value="Genomic_DNA"/>
</dbReference>
<protein>
    <submittedName>
        <fullName evidence="1">Uncharacterized protein</fullName>
    </submittedName>
</protein>
<name>A0A944M834_9GAMM</name>
<dbReference type="AlphaFoldDB" id="A0A944M834"/>
<comment type="caution">
    <text evidence="1">The sequence shown here is derived from an EMBL/GenBank/DDBJ whole genome shotgun (WGS) entry which is preliminary data.</text>
</comment>
<organism evidence="1 2">
    <name type="scientific">Candidatus Thiodiazotropha taylori</name>
    <dbReference type="NCBI Taxonomy" id="2792791"/>
    <lineage>
        <taxon>Bacteria</taxon>
        <taxon>Pseudomonadati</taxon>
        <taxon>Pseudomonadota</taxon>
        <taxon>Gammaproteobacteria</taxon>
        <taxon>Chromatiales</taxon>
        <taxon>Sedimenticolaceae</taxon>
        <taxon>Candidatus Thiodiazotropha</taxon>
    </lineage>
</organism>
<reference evidence="1 2" key="1">
    <citation type="submission" date="2021-05" db="EMBL/GenBank/DDBJ databases">
        <title>Genetic and Functional Diversity in Clade A Lucinid endosymbionts from the Bahamas.</title>
        <authorList>
            <person name="Giani N.M."/>
            <person name="Engel A.S."/>
            <person name="Campbell B.J."/>
        </authorList>
    </citation>
    <scope>NUCLEOTIDE SEQUENCE [LARGE SCALE GENOMIC DNA]</scope>
    <source>
        <strain evidence="1">LUC16012Gg_MoonRockCtena</strain>
    </source>
</reference>
<accession>A0A944M834</accession>
<evidence type="ECO:0000313" key="2">
    <source>
        <dbReference type="Proteomes" id="UP000770889"/>
    </source>
</evidence>